<feature type="compositionally biased region" description="Low complexity" evidence="1">
    <location>
        <begin position="9"/>
        <end position="20"/>
    </location>
</feature>
<dbReference type="InterPro" id="IPR027417">
    <property type="entry name" value="P-loop_NTPase"/>
</dbReference>
<dbReference type="Proteomes" id="UP000323380">
    <property type="component" value="Unassembled WGS sequence"/>
</dbReference>
<dbReference type="Pfam" id="PF13424">
    <property type="entry name" value="TPR_12"/>
    <property type="match status" value="1"/>
</dbReference>
<dbReference type="Gene3D" id="1.25.40.10">
    <property type="entry name" value="Tetratricopeptide repeat domain"/>
    <property type="match status" value="1"/>
</dbReference>
<dbReference type="PANTHER" id="PTHR46082">
    <property type="entry name" value="ATP/GTP-BINDING PROTEIN-RELATED"/>
    <property type="match status" value="1"/>
</dbReference>
<dbReference type="EMBL" id="VSFG01000012">
    <property type="protein sequence ID" value="TYB40820.1"/>
    <property type="molecule type" value="Genomic_DNA"/>
</dbReference>
<dbReference type="InterPro" id="IPR011990">
    <property type="entry name" value="TPR-like_helical_dom_sf"/>
</dbReference>
<dbReference type="RefSeq" id="WP_067901541.1">
    <property type="nucleotide sequence ID" value="NZ_VSFG01000012.1"/>
</dbReference>
<name>A0A5D0N8R5_9ACTN</name>
<dbReference type="AlphaFoldDB" id="A0A5D0N8R5"/>
<feature type="compositionally biased region" description="Basic and acidic residues" evidence="1">
    <location>
        <begin position="309"/>
        <end position="330"/>
    </location>
</feature>
<accession>A0A5D0N8R5</accession>
<dbReference type="Gene3D" id="3.40.50.300">
    <property type="entry name" value="P-loop containing nucleotide triphosphate hydrolases"/>
    <property type="match status" value="1"/>
</dbReference>
<evidence type="ECO:0000313" key="4">
    <source>
        <dbReference type="Proteomes" id="UP000323380"/>
    </source>
</evidence>
<keyword evidence="4" id="KW-1185">Reference proteome</keyword>
<comment type="caution">
    <text evidence="3">The sequence shown here is derived from an EMBL/GenBank/DDBJ whole genome shotgun (WGS) entry which is preliminary data.</text>
</comment>
<feature type="region of interest" description="Disordered" evidence="1">
    <location>
        <begin position="54"/>
        <end position="79"/>
    </location>
</feature>
<evidence type="ECO:0000259" key="2">
    <source>
        <dbReference type="Pfam" id="PF00931"/>
    </source>
</evidence>
<dbReference type="InterPro" id="IPR053137">
    <property type="entry name" value="NLR-like"/>
</dbReference>
<evidence type="ECO:0000313" key="3">
    <source>
        <dbReference type="EMBL" id="TYB40820.1"/>
    </source>
</evidence>
<organism evidence="3 4">
    <name type="scientific">Actinomadura chibensis</name>
    <dbReference type="NCBI Taxonomy" id="392828"/>
    <lineage>
        <taxon>Bacteria</taxon>
        <taxon>Bacillati</taxon>
        <taxon>Actinomycetota</taxon>
        <taxon>Actinomycetes</taxon>
        <taxon>Streptosporangiales</taxon>
        <taxon>Thermomonosporaceae</taxon>
        <taxon>Actinomadura</taxon>
    </lineage>
</organism>
<protein>
    <submittedName>
        <fullName evidence="3">Tetratricopeptide repeat protein</fullName>
    </submittedName>
</protein>
<dbReference type="STRING" id="1220554.GCA_001552135_06874"/>
<dbReference type="SUPFAM" id="SSF52540">
    <property type="entry name" value="P-loop containing nucleoside triphosphate hydrolases"/>
    <property type="match status" value="1"/>
</dbReference>
<dbReference type="InterPro" id="IPR002182">
    <property type="entry name" value="NB-ARC"/>
</dbReference>
<gene>
    <name evidence="3" type="ORF">FXF69_38030</name>
</gene>
<feature type="region of interest" description="Disordered" evidence="1">
    <location>
        <begin position="309"/>
        <end position="340"/>
    </location>
</feature>
<feature type="domain" description="NB-ARC" evidence="2">
    <location>
        <begin position="99"/>
        <end position="243"/>
    </location>
</feature>
<reference evidence="3 4" key="1">
    <citation type="submission" date="2019-08" db="EMBL/GenBank/DDBJ databases">
        <title>Actinomadura sp. nov. CYP1-5 isolated from mountain soil.</title>
        <authorList>
            <person name="Songsumanus A."/>
            <person name="Kuncharoen N."/>
            <person name="Kudo T."/>
            <person name="Yuki M."/>
            <person name="Igarashi Y."/>
            <person name="Tanasupawat S."/>
        </authorList>
    </citation>
    <scope>NUCLEOTIDE SEQUENCE [LARGE SCALE GENOMIC DNA]</scope>
    <source>
        <strain evidence="3 4">JCM 14158</strain>
    </source>
</reference>
<dbReference type="Pfam" id="PF00931">
    <property type="entry name" value="NB-ARC"/>
    <property type="match status" value="1"/>
</dbReference>
<feature type="compositionally biased region" description="Low complexity" evidence="1">
    <location>
        <begin position="331"/>
        <end position="340"/>
    </location>
</feature>
<dbReference type="SUPFAM" id="SSF48452">
    <property type="entry name" value="TPR-like"/>
    <property type="match status" value="1"/>
</dbReference>
<dbReference type="GO" id="GO:0043531">
    <property type="term" value="F:ADP binding"/>
    <property type="evidence" value="ECO:0007669"/>
    <property type="project" value="InterPro"/>
</dbReference>
<dbReference type="PRINTS" id="PR00364">
    <property type="entry name" value="DISEASERSIST"/>
</dbReference>
<proteinExistence type="predicted"/>
<evidence type="ECO:0000256" key="1">
    <source>
        <dbReference type="SAM" id="MobiDB-lite"/>
    </source>
</evidence>
<sequence length="552" mass="59032">MSRSRNRHAPGQAAQSPQQPDRQVEAPGAGSIAAGRDVIGSSTHVGDVYQAVPLPRADEVDPPPWAPPTLPARTTRFGGRDGKLAELDAALAGPGGAVVQAVRGLGGGGKSTLAWHWTHRHAAAHTLVWWITADSAEAITARLAELAAMLVPEITRAAPAEVALEERAAWARRWLATHTGWLVVLDNVNHPADVAGLVASARAGRFLITSRLREGWHDLAPVVIELDVLSPDEALDLLAGVVTAGGADADLSGAAELCAEVGYLPLAITQAGAFMRQTHLSPDGYLELLRADPAATYDQTARWRRRTYHRPDLAPHPEPPRPCHSVDRRPAAGAGVVGAPGHPRDLLAPLAGPVQRAAALGDLAAYNMITLGPGSVTVHRLVQAVARTPDPRPVDQDGDPHRQPADVHAARERATDLLNQARPATTADPAGWPTWHRLLPHIDALAEHTAPDTATTSLLLDRTATFLREQGTVARAINYSERALACDQRLHGPRHPSTLTSRNNLAGAYESAGDLRRAIPLYQQTLADRERVLTPEHPLIETVRTNLEAARR</sequence>
<dbReference type="PANTHER" id="PTHR46082:SF6">
    <property type="entry name" value="AAA+ ATPASE DOMAIN-CONTAINING PROTEIN-RELATED"/>
    <property type="match status" value="1"/>
</dbReference>
<feature type="region of interest" description="Disordered" evidence="1">
    <location>
        <begin position="1"/>
        <end position="35"/>
    </location>
</feature>